<dbReference type="InterPro" id="IPR001680">
    <property type="entry name" value="WD40_rpt"/>
</dbReference>
<organism evidence="13 14">
    <name type="scientific">Mesorhabditis spiculigera</name>
    <dbReference type="NCBI Taxonomy" id="96644"/>
    <lineage>
        <taxon>Eukaryota</taxon>
        <taxon>Metazoa</taxon>
        <taxon>Ecdysozoa</taxon>
        <taxon>Nematoda</taxon>
        <taxon>Chromadorea</taxon>
        <taxon>Rhabditida</taxon>
        <taxon>Rhabditina</taxon>
        <taxon>Rhabditomorpha</taxon>
        <taxon>Rhabditoidea</taxon>
        <taxon>Rhabditidae</taxon>
        <taxon>Mesorhabditinae</taxon>
        <taxon>Mesorhabditis</taxon>
    </lineage>
</organism>
<sequence>MGANLSAKKEPPIIAVCDAPVFCVKKMGTRHLLVAGGGGAAKTGVPNQIETLLITFDPKAIRFPSAGAATKVTNKLNTDPYATMTLDIAHIEHPVTGTYLIAAGHDQYCKLYETTGFEVDPEEFKNDPKHLGFKWREVGRLTTTDLQENAYLKVVKFDRSRPRGQRLATGSTDGHIRMWETKNIFDNRDPTLTHHPILDIAVNQSEVDDLEFSNDGSIIASVGEGKAILWDVNSGKKLLDLPMPAPEWEKKYKVRFVRFTPYGEGRHVFVVAYNQIQRSSKSNCYVVLWAYNRERAACRPVVIKEMPKEAIASLCVSPCGDFTGVGTMEGTVAILDTNDMKTLLFKPKTHGIFVTSLEFLDRVARDLPSESTHQNGAPTPAQPILPGPSAACRASLVSLSADKTVQLHQLPFPELPSLSSALFWTALFLLLIQFFVAYFIL</sequence>
<feature type="repeat" description="WD" evidence="11">
    <location>
        <begin position="162"/>
        <end position="183"/>
    </location>
</feature>
<dbReference type="InterPro" id="IPR019775">
    <property type="entry name" value="WD40_repeat_CS"/>
</dbReference>
<keyword evidence="4 12" id="KW-0812">Transmembrane</keyword>
<comment type="subcellular location">
    <subcellularLocation>
        <location evidence="1">Endoplasmic reticulum membrane</location>
        <topology evidence="1">Single-pass membrane protein</topology>
    </subcellularLocation>
</comment>
<evidence type="ECO:0008006" key="15">
    <source>
        <dbReference type="Google" id="ProtNLM"/>
    </source>
</evidence>
<dbReference type="SMART" id="SM00320">
    <property type="entry name" value="WD40"/>
    <property type="match status" value="3"/>
</dbReference>
<dbReference type="InterPro" id="IPR036322">
    <property type="entry name" value="WD40_repeat_dom_sf"/>
</dbReference>
<comment type="caution">
    <text evidence="13">The sequence shown here is derived from an EMBL/GenBank/DDBJ whole genome shotgun (WGS) entry which is preliminary data.</text>
</comment>
<evidence type="ECO:0000256" key="1">
    <source>
        <dbReference type="ARBA" id="ARBA00004389"/>
    </source>
</evidence>
<keyword evidence="5" id="KW-0677">Repeat</keyword>
<keyword evidence="6" id="KW-0256">Endoplasmic reticulum</keyword>
<gene>
    <name evidence="13" type="ORF">MSPICULIGERA_LOCUS13139</name>
</gene>
<evidence type="ECO:0000256" key="8">
    <source>
        <dbReference type="ARBA" id="ARBA00022927"/>
    </source>
</evidence>
<feature type="transmembrane region" description="Helical" evidence="12">
    <location>
        <begin position="421"/>
        <end position="440"/>
    </location>
</feature>
<dbReference type="Proteomes" id="UP001177023">
    <property type="component" value="Unassembled WGS sequence"/>
</dbReference>
<evidence type="ECO:0000256" key="12">
    <source>
        <dbReference type="SAM" id="Phobius"/>
    </source>
</evidence>
<feature type="non-terminal residue" evidence="13">
    <location>
        <position position="441"/>
    </location>
</feature>
<dbReference type="SUPFAM" id="SSF50978">
    <property type="entry name" value="WD40 repeat-like"/>
    <property type="match status" value="1"/>
</dbReference>
<dbReference type="AlphaFoldDB" id="A0AA36CVS7"/>
<dbReference type="GO" id="GO:0015031">
    <property type="term" value="P:protein transport"/>
    <property type="evidence" value="ECO:0007669"/>
    <property type="project" value="UniProtKB-KW"/>
</dbReference>
<keyword evidence="8" id="KW-0653">Protein transport</keyword>
<name>A0AA36CVS7_9BILA</name>
<dbReference type="Gene3D" id="2.130.10.10">
    <property type="entry name" value="YVTN repeat-like/Quinoprotein amine dehydrogenase"/>
    <property type="match status" value="1"/>
</dbReference>
<dbReference type="GO" id="GO:0005789">
    <property type="term" value="C:endoplasmic reticulum membrane"/>
    <property type="evidence" value="ECO:0007669"/>
    <property type="project" value="UniProtKB-SubCell"/>
</dbReference>
<accession>A0AA36CVS7</accession>
<dbReference type="EMBL" id="CATQJA010002633">
    <property type="protein sequence ID" value="CAJ0574812.1"/>
    <property type="molecule type" value="Genomic_DNA"/>
</dbReference>
<dbReference type="InterPro" id="IPR045260">
    <property type="entry name" value="Sec12-like"/>
</dbReference>
<dbReference type="PANTHER" id="PTHR23284:SF0">
    <property type="entry name" value="PROLACTIN REGULATORY ELEMENT-BINDING PROTEIN"/>
    <property type="match status" value="1"/>
</dbReference>
<dbReference type="GO" id="GO:0006888">
    <property type="term" value="P:endoplasmic reticulum to Golgi vesicle-mediated transport"/>
    <property type="evidence" value="ECO:0007669"/>
    <property type="project" value="TreeGrafter"/>
</dbReference>
<dbReference type="Pfam" id="PF00400">
    <property type="entry name" value="WD40"/>
    <property type="match status" value="2"/>
</dbReference>
<evidence type="ECO:0000313" key="13">
    <source>
        <dbReference type="EMBL" id="CAJ0574812.1"/>
    </source>
</evidence>
<dbReference type="PROSITE" id="PS00678">
    <property type="entry name" value="WD_REPEATS_1"/>
    <property type="match status" value="1"/>
</dbReference>
<evidence type="ECO:0000256" key="2">
    <source>
        <dbReference type="ARBA" id="ARBA00022448"/>
    </source>
</evidence>
<evidence type="ECO:0000256" key="9">
    <source>
        <dbReference type="ARBA" id="ARBA00022989"/>
    </source>
</evidence>
<evidence type="ECO:0000256" key="10">
    <source>
        <dbReference type="ARBA" id="ARBA00023136"/>
    </source>
</evidence>
<keyword evidence="10 12" id="KW-0472">Membrane</keyword>
<keyword evidence="7" id="KW-0931">ER-Golgi transport</keyword>
<keyword evidence="2" id="KW-0813">Transport</keyword>
<dbReference type="GO" id="GO:0005085">
    <property type="term" value="F:guanyl-nucleotide exchange factor activity"/>
    <property type="evidence" value="ECO:0007669"/>
    <property type="project" value="InterPro"/>
</dbReference>
<dbReference type="GO" id="GO:0003400">
    <property type="term" value="P:regulation of COPII vesicle coating"/>
    <property type="evidence" value="ECO:0007669"/>
    <property type="project" value="TreeGrafter"/>
</dbReference>
<protein>
    <recommendedName>
        <fullName evidence="15">Prolactin regulatory element-binding protein</fullName>
    </recommendedName>
</protein>
<keyword evidence="14" id="KW-1185">Reference proteome</keyword>
<evidence type="ECO:0000313" key="14">
    <source>
        <dbReference type="Proteomes" id="UP001177023"/>
    </source>
</evidence>
<proteinExistence type="predicted"/>
<evidence type="ECO:0000256" key="6">
    <source>
        <dbReference type="ARBA" id="ARBA00022824"/>
    </source>
</evidence>
<dbReference type="PROSITE" id="PS50082">
    <property type="entry name" value="WD_REPEATS_2"/>
    <property type="match status" value="1"/>
</dbReference>
<evidence type="ECO:0000256" key="4">
    <source>
        <dbReference type="ARBA" id="ARBA00022692"/>
    </source>
</evidence>
<evidence type="ECO:0000256" key="3">
    <source>
        <dbReference type="ARBA" id="ARBA00022574"/>
    </source>
</evidence>
<reference evidence="13" key="1">
    <citation type="submission" date="2023-06" db="EMBL/GenBank/DDBJ databases">
        <authorList>
            <person name="Delattre M."/>
        </authorList>
    </citation>
    <scope>NUCLEOTIDE SEQUENCE</scope>
    <source>
        <strain evidence="13">AF72</strain>
    </source>
</reference>
<dbReference type="InterPro" id="IPR015943">
    <property type="entry name" value="WD40/YVTN_repeat-like_dom_sf"/>
</dbReference>
<evidence type="ECO:0000256" key="5">
    <source>
        <dbReference type="ARBA" id="ARBA00022737"/>
    </source>
</evidence>
<evidence type="ECO:0000256" key="7">
    <source>
        <dbReference type="ARBA" id="ARBA00022892"/>
    </source>
</evidence>
<keyword evidence="9 12" id="KW-1133">Transmembrane helix</keyword>
<keyword evidence="3 11" id="KW-0853">WD repeat</keyword>
<dbReference type="PANTHER" id="PTHR23284">
    <property type="entry name" value="PROLACTIN REGULATORY ELEMENT BINDING PROTEIN"/>
    <property type="match status" value="1"/>
</dbReference>
<evidence type="ECO:0000256" key="11">
    <source>
        <dbReference type="PROSITE-ProRule" id="PRU00221"/>
    </source>
</evidence>